<name>A0ABY7U1Y6_9SPHN</name>
<accession>A0ABY7U1Y6</accession>
<gene>
    <name evidence="1" type="ORF">PQ457_19210</name>
</gene>
<protein>
    <submittedName>
        <fullName evidence="1">Nuclear transport factor 2 family protein</fullName>
    </submittedName>
</protein>
<geneLocation type="plasmid" evidence="1 2">
    <name>unnamed1</name>
</geneLocation>
<organism evidence="1 2">
    <name type="scientific">Novosphingobium humi</name>
    <dbReference type="NCBI Taxonomy" id="2282397"/>
    <lineage>
        <taxon>Bacteria</taxon>
        <taxon>Pseudomonadati</taxon>
        <taxon>Pseudomonadota</taxon>
        <taxon>Alphaproteobacteria</taxon>
        <taxon>Sphingomonadales</taxon>
        <taxon>Sphingomonadaceae</taxon>
        <taxon>Novosphingobium</taxon>
    </lineage>
</organism>
<reference evidence="1 2" key="1">
    <citation type="submission" date="2023-02" db="EMBL/GenBank/DDBJ databases">
        <title>Genome sequence of Novosphingobium humi KACC 19094.</title>
        <authorList>
            <person name="Kim S."/>
            <person name="Heo J."/>
            <person name="Kwon S.-W."/>
        </authorList>
    </citation>
    <scope>NUCLEOTIDE SEQUENCE [LARGE SCALE GENOMIC DNA]</scope>
    <source>
        <strain evidence="1 2">KACC 19094</strain>
        <plasmid evidence="1 2">unnamed1</plasmid>
    </source>
</reference>
<evidence type="ECO:0000313" key="2">
    <source>
        <dbReference type="Proteomes" id="UP001218231"/>
    </source>
</evidence>
<keyword evidence="2" id="KW-1185">Reference proteome</keyword>
<dbReference type="Gene3D" id="3.10.450.50">
    <property type="match status" value="1"/>
</dbReference>
<dbReference type="InterPro" id="IPR032710">
    <property type="entry name" value="NTF2-like_dom_sf"/>
</dbReference>
<proteinExistence type="predicted"/>
<sequence length="119" mass="13689">MNREIVVRRYLEAMEKGDLSATYSCFDQGGVVKSPVYGNMPYEEFYKKLYGDTVSSKVDIRHIYESTSDPCFFAAHFDYKWVKGDGVSLSSSLVDLFRFSEGTDKIKHLEIIFDRGVMK</sequence>
<dbReference type="SUPFAM" id="SSF54427">
    <property type="entry name" value="NTF2-like"/>
    <property type="match status" value="1"/>
</dbReference>
<keyword evidence="1" id="KW-0614">Plasmid</keyword>
<dbReference type="RefSeq" id="WP_273619424.1">
    <property type="nucleotide sequence ID" value="NZ_CP117418.1"/>
</dbReference>
<dbReference type="EMBL" id="CP117418">
    <property type="protein sequence ID" value="WCT79140.1"/>
    <property type="molecule type" value="Genomic_DNA"/>
</dbReference>
<dbReference type="Proteomes" id="UP001218231">
    <property type="component" value="Plasmid unnamed1"/>
</dbReference>
<evidence type="ECO:0000313" key="1">
    <source>
        <dbReference type="EMBL" id="WCT79140.1"/>
    </source>
</evidence>